<dbReference type="InterPro" id="IPR001841">
    <property type="entry name" value="Znf_RING"/>
</dbReference>
<evidence type="ECO:0000313" key="4">
    <source>
        <dbReference type="Proteomes" id="UP001154282"/>
    </source>
</evidence>
<keyword evidence="1" id="KW-0479">Metal-binding</keyword>
<dbReference type="InterPro" id="IPR033276">
    <property type="entry name" value="BB"/>
</dbReference>
<dbReference type="GO" id="GO:0046621">
    <property type="term" value="P:negative regulation of organ growth"/>
    <property type="evidence" value="ECO:0007669"/>
    <property type="project" value="InterPro"/>
</dbReference>
<dbReference type="SUPFAM" id="SSF57850">
    <property type="entry name" value="RING/U-box"/>
    <property type="match status" value="1"/>
</dbReference>
<feature type="domain" description="RING-type" evidence="2">
    <location>
        <begin position="197"/>
        <end position="237"/>
    </location>
</feature>
<dbReference type="FunFam" id="3.30.40.10:FF:000226">
    <property type="entry name" value="E3 ubiquitin ligase BIG BROTHER"/>
    <property type="match status" value="1"/>
</dbReference>
<dbReference type="AlphaFoldDB" id="A0AAV0JRQ7"/>
<dbReference type="PANTHER" id="PTHR46400">
    <property type="entry name" value="RING/U-BOX SUPERFAMILY PROTEIN"/>
    <property type="match status" value="1"/>
</dbReference>
<accession>A0AAV0JRQ7</accession>
<dbReference type="GO" id="GO:0031624">
    <property type="term" value="F:ubiquitin conjugating enzyme binding"/>
    <property type="evidence" value="ECO:0007669"/>
    <property type="project" value="TreeGrafter"/>
</dbReference>
<evidence type="ECO:0000256" key="1">
    <source>
        <dbReference type="PROSITE-ProRule" id="PRU00175"/>
    </source>
</evidence>
<dbReference type="Gene3D" id="3.30.40.10">
    <property type="entry name" value="Zinc/RING finger domain, C3HC4 (zinc finger)"/>
    <property type="match status" value="1"/>
</dbReference>
<name>A0AAV0JRQ7_9ROSI</name>
<dbReference type="GO" id="GO:0016567">
    <property type="term" value="P:protein ubiquitination"/>
    <property type="evidence" value="ECO:0007669"/>
    <property type="project" value="InterPro"/>
</dbReference>
<keyword evidence="1" id="KW-0863">Zinc-finger</keyword>
<dbReference type="GO" id="GO:0048437">
    <property type="term" value="P:floral organ development"/>
    <property type="evidence" value="ECO:0007669"/>
    <property type="project" value="TreeGrafter"/>
</dbReference>
<protein>
    <recommendedName>
        <fullName evidence="2">RING-type domain-containing protein</fullName>
    </recommendedName>
</protein>
<dbReference type="EMBL" id="CAMGYJ010000005">
    <property type="protein sequence ID" value="CAI0412657.1"/>
    <property type="molecule type" value="Genomic_DNA"/>
</dbReference>
<dbReference type="Proteomes" id="UP001154282">
    <property type="component" value="Unassembled WGS sequence"/>
</dbReference>
<dbReference type="Pfam" id="PF13639">
    <property type="entry name" value="zf-RING_2"/>
    <property type="match status" value="1"/>
</dbReference>
<gene>
    <name evidence="3" type="ORF">LITE_LOCUS15632</name>
</gene>
<dbReference type="GO" id="GO:0004842">
    <property type="term" value="F:ubiquitin-protein transferase activity"/>
    <property type="evidence" value="ECO:0007669"/>
    <property type="project" value="InterPro"/>
</dbReference>
<sequence length="251" mass="28715">MSWSPSMDVHYMETSYPYNSAGSFMEYFQGLTYEHVNFIFDGGCHAQVPTYSGDSSNFYKFGTSQPGGTSYCDPSHSYEVHDHGREIDEYVRPFLSSSQMPLGRTVGRNADWDSHENATAHENPIDCVRRHHNAHDYHAVWQDSVDPDHMTYEELLELGEAVGSQNRGLSQELISLLPVSRYRRCIFARRKSRTERCVICQMEYKRAQKRITLPCKHIYHASCGTKWLSINKACPICYTEVFSGGASNVKK</sequence>
<dbReference type="GO" id="GO:0008270">
    <property type="term" value="F:zinc ion binding"/>
    <property type="evidence" value="ECO:0007669"/>
    <property type="project" value="UniProtKB-KW"/>
</dbReference>
<organism evidence="3 4">
    <name type="scientific">Linum tenue</name>
    <dbReference type="NCBI Taxonomy" id="586396"/>
    <lineage>
        <taxon>Eukaryota</taxon>
        <taxon>Viridiplantae</taxon>
        <taxon>Streptophyta</taxon>
        <taxon>Embryophyta</taxon>
        <taxon>Tracheophyta</taxon>
        <taxon>Spermatophyta</taxon>
        <taxon>Magnoliopsida</taxon>
        <taxon>eudicotyledons</taxon>
        <taxon>Gunneridae</taxon>
        <taxon>Pentapetalae</taxon>
        <taxon>rosids</taxon>
        <taxon>fabids</taxon>
        <taxon>Malpighiales</taxon>
        <taxon>Linaceae</taxon>
        <taxon>Linum</taxon>
    </lineage>
</organism>
<dbReference type="PANTHER" id="PTHR46400:SF5">
    <property type="entry name" value="RING-TYPE DOMAIN-CONTAINING PROTEIN"/>
    <property type="match status" value="1"/>
</dbReference>
<dbReference type="InterPro" id="IPR013083">
    <property type="entry name" value="Znf_RING/FYVE/PHD"/>
</dbReference>
<comment type="caution">
    <text evidence="3">The sequence shown here is derived from an EMBL/GenBank/DDBJ whole genome shotgun (WGS) entry which is preliminary data.</text>
</comment>
<proteinExistence type="predicted"/>
<dbReference type="PROSITE" id="PS50089">
    <property type="entry name" value="ZF_RING_2"/>
    <property type="match status" value="1"/>
</dbReference>
<reference evidence="3" key="1">
    <citation type="submission" date="2022-08" db="EMBL/GenBank/DDBJ databases">
        <authorList>
            <person name="Gutierrez-Valencia J."/>
        </authorList>
    </citation>
    <scope>NUCLEOTIDE SEQUENCE</scope>
</reference>
<keyword evidence="1" id="KW-0862">Zinc</keyword>
<dbReference type="SMART" id="SM00184">
    <property type="entry name" value="RING"/>
    <property type="match status" value="1"/>
</dbReference>
<evidence type="ECO:0000313" key="3">
    <source>
        <dbReference type="EMBL" id="CAI0412657.1"/>
    </source>
</evidence>
<evidence type="ECO:0000259" key="2">
    <source>
        <dbReference type="PROSITE" id="PS50089"/>
    </source>
</evidence>
<keyword evidence="4" id="KW-1185">Reference proteome</keyword>